<feature type="compositionally biased region" description="Low complexity" evidence="1">
    <location>
        <begin position="216"/>
        <end position="236"/>
    </location>
</feature>
<protein>
    <submittedName>
        <fullName evidence="2">BCL2 binding component 3</fullName>
    </submittedName>
</protein>
<reference evidence="2" key="2">
    <citation type="submission" date="2025-08" db="UniProtKB">
        <authorList>
            <consortium name="Ensembl"/>
        </authorList>
    </citation>
    <scope>IDENTIFICATION</scope>
    <source>
        <strain evidence="2">Thoroughbred</strain>
    </source>
</reference>
<reference evidence="2 3" key="1">
    <citation type="journal article" date="2009" name="Science">
        <title>Genome sequence, comparative analysis, and population genetics of the domestic horse.</title>
        <authorList>
            <consortium name="Broad Institute Genome Sequencing Platform"/>
            <consortium name="Broad Institute Whole Genome Assembly Team"/>
            <person name="Wade C.M."/>
            <person name="Giulotto E."/>
            <person name="Sigurdsson S."/>
            <person name="Zoli M."/>
            <person name="Gnerre S."/>
            <person name="Imsland F."/>
            <person name="Lear T.L."/>
            <person name="Adelson D.L."/>
            <person name="Bailey E."/>
            <person name="Bellone R.R."/>
            <person name="Bloecker H."/>
            <person name="Distl O."/>
            <person name="Edgar R.C."/>
            <person name="Garber M."/>
            <person name="Leeb T."/>
            <person name="Mauceli E."/>
            <person name="MacLeod J.N."/>
            <person name="Penedo M.C.T."/>
            <person name="Raison J.M."/>
            <person name="Sharpe T."/>
            <person name="Vogel J."/>
            <person name="Andersson L."/>
            <person name="Antczak D.F."/>
            <person name="Biagi T."/>
            <person name="Binns M.M."/>
            <person name="Chowdhary B.P."/>
            <person name="Coleman S.J."/>
            <person name="Della Valle G."/>
            <person name="Fryc S."/>
            <person name="Guerin G."/>
            <person name="Hasegawa T."/>
            <person name="Hill E.W."/>
            <person name="Jurka J."/>
            <person name="Kiialainen A."/>
            <person name="Lindgren G."/>
            <person name="Liu J."/>
            <person name="Magnani E."/>
            <person name="Mickelson J.R."/>
            <person name="Murray J."/>
            <person name="Nergadze S.G."/>
            <person name="Onofrio R."/>
            <person name="Pedroni S."/>
            <person name="Piras M.F."/>
            <person name="Raudsepp T."/>
            <person name="Rocchi M."/>
            <person name="Roeed K.H."/>
            <person name="Ryder O.A."/>
            <person name="Searle S."/>
            <person name="Skow L."/>
            <person name="Swinburne J.E."/>
            <person name="Syvaenen A.C."/>
            <person name="Tozaki T."/>
            <person name="Valberg S.J."/>
            <person name="Vaudin M."/>
            <person name="White J.R."/>
            <person name="Zody M.C."/>
            <person name="Lander E.S."/>
            <person name="Lindblad-Toh K."/>
        </authorList>
    </citation>
    <scope>NUCLEOTIDE SEQUENCE [LARGE SCALE GENOMIC DNA]</scope>
    <source>
        <strain evidence="2 3">Thoroughbred</strain>
    </source>
</reference>
<dbReference type="GO" id="GO:0005739">
    <property type="term" value="C:mitochondrion"/>
    <property type="evidence" value="ECO:0007669"/>
    <property type="project" value="InterPro"/>
</dbReference>
<feature type="compositionally biased region" description="Gly residues" evidence="1">
    <location>
        <begin position="237"/>
        <end position="263"/>
    </location>
</feature>
<feature type="compositionally biased region" description="Pro residues" evidence="1">
    <location>
        <begin position="199"/>
        <end position="215"/>
    </location>
</feature>
<sequence>MHCGYSSSDGLCVFVCAQFWSVCVCVCVSCVLSSNIRDGDHLDVSVQRGDEVGGQAGQSRVSPCVFVLCTLIHTPTVFSMWVLCESLCVLWEHPSAWLPSVCAHHCVLEVNPTAHALCESQGPRERHGPSTPGGQLPGAGRGPGPRRPAPLPAQPPGALGRVLRPLRARPARRARRARPAARCLPLRPRRPARRHRRPGGPPLAWGPPQPSPSPAPRRSTALTLAGRAAPGVAGAQRPGGPGGRPHPGSPGSPGGGGAVGPGDRGPAAADGGRPERAVRAAETRGAAATPPLALEGPVQSHHGTPAPTQGPSGPGDGAQLGACTRPGDVGDLGGRTLPPPDALASAGGSFCTM</sequence>
<gene>
    <name evidence="2" type="primary">BBC3</name>
</gene>
<dbReference type="InterPro" id="IPR031661">
    <property type="entry name" value="Bbc3"/>
</dbReference>
<feature type="compositionally biased region" description="Basic residues" evidence="1">
    <location>
        <begin position="187"/>
        <end position="198"/>
    </location>
</feature>
<dbReference type="Ensembl" id="ENSECAT00000116460.1">
    <property type="protein sequence ID" value="ENSECAP00000084675.1"/>
    <property type="gene ID" value="ENSECAG00000031168.3"/>
</dbReference>
<dbReference type="PANTHER" id="PTHR28639:SF1">
    <property type="entry name" value="BCL-2-BINDING COMPONENT 3, ISOFORMS 3_4"/>
    <property type="match status" value="1"/>
</dbReference>
<evidence type="ECO:0000313" key="2">
    <source>
        <dbReference type="Ensembl" id="ENSECAP00000084675.1"/>
    </source>
</evidence>
<feature type="compositionally biased region" description="Pro residues" evidence="1">
    <location>
        <begin position="145"/>
        <end position="155"/>
    </location>
</feature>
<name>A0A9L0TC32_HORSE</name>
<dbReference type="PANTHER" id="PTHR28639">
    <property type="entry name" value="BCL-2-BINDING COMPONENT 3"/>
    <property type="match status" value="1"/>
</dbReference>
<dbReference type="AlphaFoldDB" id="A0A9L0TC32"/>
<dbReference type="Proteomes" id="UP000002281">
    <property type="component" value="Chromosome 10"/>
</dbReference>
<dbReference type="GeneTree" id="ENSGT00710000107236"/>
<feature type="compositionally biased region" description="Basic and acidic residues" evidence="1">
    <location>
        <begin position="272"/>
        <end position="282"/>
    </location>
</feature>
<proteinExistence type="predicted"/>
<keyword evidence="3" id="KW-1185">Reference proteome</keyword>
<dbReference type="GO" id="GO:0097193">
    <property type="term" value="P:intrinsic apoptotic signaling pathway"/>
    <property type="evidence" value="ECO:0007669"/>
    <property type="project" value="InterPro"/>
</dbReference>
<organism evidence="2 3">
    <name type="scientific">Equus caballus</name>
    <name type="common">Horse</name>
    <dbReference type="NCBI Taxonomy" id="9796"/>
    <lineage>
        <taxon>Eukaryota</taxon>
        <taxon>Metazoa</taxon>
        <taxon>Chordata</taxon>
        <taxon>Craniata</taxon>
        <taxon>Vertebrata</taxon>
        <taxon>Euteleostomi</taxon>
        <taxon>Mammalia</taxon>
        <taxon>Eutheria</taxon>
        <taxon>Laurasiatheria</taxon>
        <taxon>Perissodactyla</taxon>
        <taxon>Equidae</taxon>
        <taxon>Equus</taxon>
    </lineage>
</organism>
<feature type="compositionally biased region" description="Basic residues" evidence="1">
    <location>
        <begin position="164"/>
        <end position="179"/>
    </location>
</feature>
<evidence type="ECO:0000256" key="1">
    <source>
        <dbReference type="SAM" id="MobiDB-lite"/>
    </source>
</evidence>
<evidence type="ECO:0000313" key="3">
    <source>
        <dbReference type="Proteomes" id="UP000002281"/>
    </source>
</evidence>
<accession>A0A9L0TC32</accession>
<dbReference type="GO" id="GO:0090200">
    <property type="term" value="P:positive regulation of release of cytochrome c from mitochondria"/>
    <property type="evidence" value="ECO:0007669"/>
    <property type="project" value="InterPro"/>
</dbReference>
<dbReference type="GO" id="GO:0043065">
    <property type="term" value="P:positive regulation of apoptotic process"/>
    <property type="evidence" value="ECO:0007669"/>
    <property type="project" value="InterPro"/>
</dbReference>
<reference evidence="2" key="3">
    <citation type="submission" date="2025-09" db="UniProtKB">
        <authorList>
            <consortium name="Ensembl"/>
        </authorList>
    </citation>
    <scope>IDENTIFICATION</scope>
    <source>
        <strain evidence="2">Thoroughbred</strain>
    </source>
</reference>
<feature type="region of interest" description="Disordered" evidence="1">
    <location>
        <begin position="119"/>
        <end position="353"/>
    </location>
</feature>